<evidence type="ECO:0000256" key="10">
    <source>
        <dbReference type="ARBA" id="ARBA00022827"/>
    </source>
</evidence>
<dbReference type="InterPro" id="IPR002606">
    <property type="entry name" value="Riboflavin_kinase_bac"/>
</dbReference>
<evidence type="ECO:0000256" key="1">
    <source>
        <dbReference type="ARBA" id="ARBA00002121"/>
    </source>
</evidence>
<dbReference type="InterPro" id="IPR015865">
    <property type="entry name" value="Riboflavin_kinase_bac/euk"/>
</dbReference>
<dbReference type="EC" id="2.7.1.26" evidence="15"/>
<dbReference type="RefSeq" id="WP_111750698.1">
    <property type="nucleotide sequence ID" value="NZ_PTPX01000018.1"/>
</dbReference>
<keyword evidence="11 15" id="KW-0067">ATP-binding</keyword>
<dbReference type="OrthoDB" id="9803667at2"/>
<dbReference type="PANTHER" id="PTHR22749">
    <property type="entry name" value="RIBOFLAVIN KINASE/FMN ADENYLYLTRANSFERASE"/>
    <property type="match status" value="1"/>
</dbReference>
<comment type="pathway">
    <text evidence="3 15">Cofactor biosynthesis; FMN biosynthesis; FMN from riboflavin (ATP route): step 1/1.</text>
</comment>
<dbReference type="NCBIfam" id="TIGR00083">
    <property type="entry name" value="ribF"/>
    <property type="match status" value="1"/>
</dbReference>
<dbReference type="NCBIfam" id="NF004159">
    <property type="entry name" value="PRK05627.1-2"/>
    <property type="match status" value="1"/>
</dbReference>
<evidence type="ECO:0000259" key="16">
    <source>
        <dbReference type="SMART" id="SM00904"/>
    </source>
</evidence>
<dbReference type="UniPathway" id="UPA00276">
    <property type="reaction ID" value="UER00406"/>
</dbReference>
<dbReference type="Pfam" id="PF06574">
    <property type="entry name" value="FAD_syn"/>
    <property type="match status" value="1"/>
</dbReference>
<comment type="pathway">
    <text evidence="2 15">Cofactor biosynthesis; FAD biosynthesis; FAD from FMN: step 1/1.</text>
</comment>
<dbReference type="GO" id="GO:0009398">
    <property type="term" value="P:FMN biosynthetic process"/>
    <property type="evidence" value="ECO:0007669"/>
    <property type="project" value="UniProtKB-UniRule"/>
</dbReference>
<evidence type="ECO:0000256" key="2">
    <source>
        <dbReference type="ARBA" id="ARBA00004726"/>
    </source>
</evidence>
<evidence type="ECO:0000256" key="11">
    <source>
        <dbReference type="ARBA" id="ARBA00022840"/>
    </source>
</evidence>
<dbReference type="Pfam" id="PF01687">
    <property type="entry name" value="Flavokinase"/>
    <property type="match status" value="1"/>
</dbReference>
<comment type="similarity">
    <text evidence="15">Belongs to the ribF family.</text>
</comment>
<dbReference type="GO" id="GO:0006747">
    <property type="term" value="P:FAD biosynthetic process"/>
    <property type="evidence" value="ECO:0007669"/>
    <property type="project" value="UniProtKB-UniRule"/>
</dbReference>
<dbReference type="InterPro" id="IPR023468">
    <property type="entry name" value="Riboflavin_kinase"/>
</dbReference>
<reference evidence="18" key="1">
    <citation type="submission" date="2018-02" db="EMBL/GenBank/DDBJ databases">
        <title>Glaesserella australis sp. nov., isolated from the lungs of pigs.</title>
        <authorList>
            <person name="Turni C."/>
            <person name="Christensen H."/>
        </authorList>
    </citation>
    <scope>NUCLEOTIDE SEQUENCE [LARGE SCALE GENOMIC DNA]</scope>
    <source>
        <strain evidence="18">HS4635</strain>
    </source>
</reference>
<dbReference type="EC" id="2.7.7.2" evidence="15"/>
<evidence type="ECO:0000256" key="7">
    <source>
        <dbReference type="ARBA" id="ARBA00022695"/>
    </source>
</evidence>
<dbReference type="GO" id="GO:0008531">
    <property type="term" value="F:riboflavin kinase activity"/>
    <property type="evidence" value="ECO:0007669"/>
    <property type="project" value="UniProtKB-UniRule"/>
</dbReference>
<protein>
    <recommendedName>
        <fullName evidence="15">Riboflavin biosynthesis protein</fullName>
    </recommendedName>
    <domain>
        <recommendedName>
            <fullName evidence="15">Riboflavin kinase</fullName>
            <ecNumber evidence="15">2.7.1.26</ecNumber>
        </recommendedName>
        <alternativeName>
            <fullName evidence="15">Flavokinase</fullName>
        </alternativeName>
    </domain>
    <domain>
        <recommendedName>
            <fullName evidence="15">FMN adenylyltransferase</fullName>
            <ecNumber evidence="15">2.7.7.2</ecNumber>
        </recommendedName>
        <alternativeName>
            <fullName evidence="15">FAD pyrophosphorylase</fullName>
        </alternativeName>
        <alternativeName>
            <fullName evidence="15">FAD synthase</fullName>
        </alternativeName>
    </domain>
</protein>
<evidence type="ECO:0000256" key="5">
    <source>
        <dbReference type="ARBA" id="ARBA00022643"/>
    </source>
</evidence>
<dbReference type="GO" id="GO:0005524">
    <property type="term" value="F:ATP binding"/>
    <property type="evidence" value="ECO:0007669"/>
    <property type="project" value="UniProtKB-UniRule"/>
</dbReference>
<dbReference type="SUPFAM" id="SSF52374">
    <property type="entry name" value="Nucleotidylyl transferase"/>
    <property type="match status" value="1"/>
</dbReference>
<evidence type="ECO:0000256" key="4">
    <source>
        <dbReference type="ARBA" id="ARBA00022630"/>
    </source>
</evidence>
<dbReference type="AlphaFoldDB" id="A0A328BXM4"/>
<dbReference type="EMBL" id="PTPX01000018">
    <property type="protein sequence ID" value="RAL18187.1"/>
    <property type="molecule type" value="Genomic_DNA"/>
</dbReference>
<dbReference type="InterPro" id="IPR023465">
    <property type="entry name" value="Riboflavin_kinase_dom_sf"/>
</dbReference>
<comment type="catalytic activity">
    <reaction evidence="14 15">
        <text>FMN + ATP + H(+) = FAD + diphosphate</text>
        <dbReference type="Rhea" id="RHEA:17237"/>
        <dbReference type="ChEBI" id="CHEBI:15378"/>
        <dbReference type="ChEBI" id="CHEBI:30616"/>
        <dbReference type="ChEBI" id="CHEBI:33019"/>
        <dbReference type="ChEBI" id="CHEBI:57692"/>
        <dbReference type="ChEBI" id="CHEBI:58210"/>
        <dbReference type="EC" id="2.7.7.2"/>
    </reaction>
</comment>
<dbReference type="InterPro" id="IPR014729">
    <property type="entry name" value="Rossmann-like_a/b/a_fold"/>
</dbReference>
<evidence type="ECO:0000256" key="9">
    <source>
        <dbReference type="ARBA" id="ARBA00022777"/>
    </source>
</evidence>
<keyword evidence="18" id="KW-1185">Reference proteome</keyword>
<evidence type="ECO:0000256" key="8">
    <source>
        <dbReference type="ARBA" id="ARBA00022741"/>
    </source>
</evidence>
<dbReference type="Gene3D" id="3.40.50.620">
    <property type="entry name" value="HUPs"/>
    <property type="match status" value="1"/>
</dbReference>
<accession>A0A328BXM4</accession>
<comment type="function">
    <text evidence="1">Catalyzes the phosphorylation of riboflavin to FMN followed by the adenylation of FMN to FAD.</text>
</comment>
<dbReference type="GO" id="GO:0003919">
    <property type="term" value="F:FMN adenylyltransferase activity"/>
    <property type="evidence" value="ECO:0007669"/>
    <property type="project" value="UniProtKB-UniRule"/>
</dbReference>
<keyword evidence="6 15" id="KW-0808">Transferase</keyword>
<evidence type="ECO:0000256" key="12">
    <source>
        <dbReference type="ARBA" id="ARBA00023268"/>
    </source>
</evidence>
<keyword evidence="8 15" id="KW-0547">Nucleotide-binding</keyword>
<dbReference type="InterPro" id="IPR015864">
    <property type="entry name" value="FAD_synthase"/>
</dbReference>
<keyword evidence="5 15" id="KW-0288">FMN</keyword>
<gene>
    <name evidence="17" type="ORF">C5N92_09930</name>
</gene>
<evidence type="ECO:0000256" key="3">
    <source>
        <dbReference type="ARBA" id="ARBA00005201"/>
    </source>
</evidence>
<dbReference type="FunFam" id="3.40.50.620:FF:000021">
    <property type="entry name" value="Riboflavin biosynthesis protein"/>
    <property type="match status" value="1"/>
</dbReference>
<dbReference type="NCBIfam" id="NF004163">
    <property type="entry name" value="PRK05627.1-6"/>
    <property type="match status" value="1"/>
</dbReference>
<dbReference type="GO" id="GO:0009231">
    <property type="term" value="P:riboflavin biosynthetic process"/>
    <property type="evidence" value="ECO:0007669"/>
    <property type="project" value="InterPro"/>
</dbReference>
<comment type="caution">
    <text evidence="17">The sequence shown here is derived from an EMBL/GenBank/DDBJ whole genome shotgun (WGS) entry which is preliminary data.</text>
</comment>
<keyword evidence="9 15" id="KW-0418">Kinase</keyword>
<dbReference type="NCBIfam" id="NF004162">
    <property type="entry name" value="PRK05627.1-5"/>
    <property type="match status" value="1"/>
</dbReference>
<feature type="domain" description="Riboflavin kinase" evidence="16">
    <location>
        <begin position="190"/>
        <end position="313"/>
    </location>
</feature>
<dbReference type="PANTHER" id="PTHR22749:SF6">
    <property type="entry name" value="RIBOFLAVIN KINASE"/>
    <property type="match status" value="1"/>
</dbReference>
<dbReference type="Proteomes" id="UP000248689">
    <property type="component" value="Unassembled WGS sequence"/>
</dbReference>
<name>A0A328BXM4_9PAST</name>
<dbReference type="SMART" id="SM00904">
    <property type="entry name" value="Flavokinase"/>
    <property type="match status" value="1"/>
</dbReference>
<keyword evidence="12" id="KW-0511">Multifunctional enzyme</keyword>
<sequence>MQLIRRIHSLAHLPDLDQGCALTIGNFDGVHLGHQQILHRLIEKAKILNAPSVVMIFEPQPREFFAKFSGNVSAPARLMRLRDKISALEKVGVDYLLCMRFNQAFSQLQPSEFIQELLVNQLNVKYLSVGDDFQFGYKRSGNFESLQNAGKQFGFEVEDFHSHCLDKERISSSLIRQALQHDDLALAEKMLGKPYAIRGRVAHGNKIGRTIGFPTANIMLNRLVTAIQGVYAVQVETADGTFNGIANVGNRPTINGTKPLLEVHIFNFDRSIYGQAIEVRFLKKIRSEIKFANFDELKSQIERDVIDVKNFFGTYKRSD</sequence>
<evidence type="ECO:0000313" key="17">
    <source>
        <dbReference type="EMBL" id="RAL18187.1"/>
    </source>
</evidence>
<dbReference type="SUPFAM" id="SSF82114">
    <property type="entry name" value="Riboflavin kinase-like"/>
    <property type="match status" value="1"/>
</dbReference>
<organism evidence="17 18">
    <name type="scientific">Glaesserella australis</name>
    <dbReference type="NCBI Taxonomy" id="2094024"/>
    <lineage>
        <taxon>Bacteria</taxon>
        <taxon>Pseudomonadati</taxon>
        <taxon>Pseudomonadota</taxon>
        <taxon>Gammaproteobacteria</taxon>
        <taxon>Pasteurellales</taxon>
        <taxon>Pasteurellaceae</taxon>
        <taxon>Glaesserella</taxon>
    </lineage>
</organism>
<dbReference type="Gene3D" id="2.40.30.30">
    <property type="entry name" value="Riboflavin kinase-like"/>
    <property type="match status" value="1"/>
</dbReference>
<proteinExistence type="inferred from homology"/>
<evidence type="ECO:0000256" key="14">
    <source>
        <dbReference type="ARBA" id="ARBA00049494"/>
    </source>
</evidence>
<dbReference type="UniPathway" id="UPA00277">
    <property type="reaction ID" value="UER00407"/>
</dbReference>
<keyword evidence="4 15" id="KW-0285">Flavoprotein</keyword>
<keyword evidence="7 15" id="KW-0548">Nucleotidyltransferase</keyword>
<dbReference type="NCBIfam" id="NF004160">
    <property type="entry name" value="PRK05627.1-3"/>
    <property type="match status" value="1"/>
</dbReference>
<evidence type="ECO:0000313" key="18">
    <source>
        <dbReference type="Proteomes" id="UP000248689"/>
    </source>
</evidence>
<keyword evidence="10 15" id="KW-0274">FAD</keyword>
<evidence type="ECO:0000256" key="6">
    <source>
        <dbReference type="ARBA" id="ARBA00022679"/>
    </source>
</evidence>
<evidence type="ECO:0000256" key="15">
    <source>
        <dbReference type="PIRNR" id="PIRNR004491"/>
    </source>
</evidence>
<comment type="catalytic activity">
    <reaction evidence="13 15">
        <text>riboflavin + ATP = FMN + ADP + H(+)</text>
        <dbReference type="Rhea" id="RHEA:14357"/>
        <dbReference type="ChEBI" id="CHEBI:15378"/>
        <dbReference type="ChEBI" id="CHEBI:30616"/>
        <dbReference type="ChEBI" id="CHEBI:57986"/>
        <dbReference type="ChEBI" id="CHEBI:58210"/>
        <dbReference type="ChEBI" id="CHEBI:456216"/>
        <dbReference type="EC" id="2.7.1.26"/>
    </reaction>
</comment>
<dbReference type="PIRSF" id="PIRSF004491">
    <property type="entry name" value="FAD_Synth"/>
    <property type="match status" value="1"/>
</dbReference>
<evidence type="ECO:0000256" key="13">
    <source>
        <dbReference type="ARBA" id="ARBA00047880"/>
    </source>
</evidence>
<dbReference type="CDD" id="cd02064">
    <property type="entry name" value="FAD_synthetase_N"/>
    <property type="match status" value="1"/>
</dbReference>